<dbReference type="InterPro" id="IPR024983">
    <property type="entry name" value="CHAT_dom"/>
</dbReference>
<evidence type="ECO:0000313" key="2">
    <source>
        <dbReference type="EMBL" id="CAE2296991.1"/>
    </source>
</evidence>
<name>A0A7S4KJL1_GUITH</name>
<proteinExistence type="predicted"/>
<accession>A0A7S4KJL1</accession>
<organism evidence="2">
    <name type="scientific">Guillardia theta</name>
    <name type="common">Cryptophyte</name>
    <name type="synonym">Cryptomonas phi</name>
    <dbReference type="NCBI Taxonomy" id="55529"/>
    <lineage>
        <taxon>Eukaryota</taxon>
        <taxon>Cryptophyceae</taxon>
        <taxon>Pyrenomonadales</taxon>
        <taxon>Geminigeraceae</taxon>
        <taxon>Guillardia</taxon>
    </lineage>
</organism>
<evidence type="ECO:0000259" key="1">
    <source>
        <dbReference type="Pfam" id="PF12770"/>
    </source>
</evidence>
<sequence>MEDINNSYFNEASLQNLQAEYGNRKFSIPGDIQELDDADTVFHVSKKDDSSDDVSVQSSLSDVNSNNQNDELLFVEQLLFERKLDDVIKRRSKAVVSNYLQSFQDELRTNKFSDALKVFDAEEEEAVQDVLKDVKLALQKEFATHKLKMGKAEAAITFVTGVLEDTSEPAWFLCARSRAFQQLGDIHLAMVDAETCIEKFPQLLDGFERKYQISAFINDFQTVRNLMDKITELFRDHPRISTLCSDDLFKMYQNKTALSNAFIKNLLSCNSNHVLAVLKRWDSLLLPKYHSTVLRSWTSAMAGCNEESLLVELERSSHGFQDIDDASPDFSSNGDSGNNSPMMLSTKAVEDKLARGIAQSLGACNSKIAKVNRICSSCFRATRLNNRFLFLRIAIEGWKALNKLDYLYQEKASIQLCLGYSYLYCLSSLSHLEEESELEDQCENYFQKAIVGIDKKDHNTRQLQAAYVGLGEYYKHAATKENNPKTWLMSADYLCKAFELYTADAAPKDFVSALLEIGKVFLAAGCYKEATDYLTLANSNLPRLVGEERVSLMCLEAEIHLNMADAFAMRSLKENTDGELETAIDHYSKALDVFSYETFPLQYAKTQVKYSEAKLRLLSFGDSTMICLRSVDVDNKKGIQDAQERFESALGVCETLASVMLGSSGGSRRFQTTVWNTLKSAFTGCVKTCLLLGKPAQALSYAERSHGYSFGQLLLSEASRGCVVNNLSEKMRSSYEKMQRKVERLQRESEGDSISSLKKEEALFKYAMQLLSMREKVAMQSKDGKASMLRFFSPLEDEHPCLWMSDPVEHYETAIVEWYFGDKMGFVFFKEWKEDCPRVLCYSEAEVEKIDRCLENLSIEGDSFNRNDKLAELSHALRVKSLVKMVSPRVKRLILIPEGRLAHVPLHALPLDRQEEAEDPVCMLDRFPLGIAYSPCIKYLSWSQHRDINMRFAPMLKVLAIGKPRDGQACSNIENEWKALKSCFRKMRVISDIEAHSSKINEDLHRMKSNEVKVVNVSSSNADVLHFSCRSQSKFSSSSSLVIPMADGEVLGGDKISAWELPVCRVVVLASNRQSNLPDPSSLSSSPDISTVAWPLGFLIAGSNCVVASYWVVDHECRAIFWHAFYDRLIHGGQDVASALRDTQMWLRNATELEYLRGFPDELKSMTWHEKVRRFEEVSRSSNPDSLPRPFASPYFWAGYSVWGDAMCSGKHNVAAKTGAYDYSKAADEYLQNVNDV</sequence>
<feature type="domain" description="CHAT" evidence="1">
    <location>
        <begin position="886"/>
        <end position="1205"/>
    </location>
</feature>
<dbReference type="InterPro" id="IPR011990">
    <property type="entry name" value="TPR-like_helical_dom_sf"/>
</dbReference>
<dbReference type="SUPFAM" id="SSF48452">
    <property type="entry name" value="TPR-like"/>
    <property type="match status" value="1"/>
</dbReference>
<dbReference type="EMBL" id="HBKN01017706">
    <property type="protein sequence ID" value="CAE2296991.1"/>
    <property type="molecule type" value="Transcribed_RNA"/>
</dbReference>
<dbReference type="AlphaFoldDB" id="A0A7S4KJL1"/>
<dbReference type="Gene3D" id="1.25.40.10">
    <property type="entry name" value="Tetratricopeptide repeat domain"/>
    <property type="match status" value="2"/>
</dbReference>
<dbReference type="Pfam" id="PF12770">
    <property type="entry name" value="CHAT"/>
    <property type="match status" value="1"/>
</dbReference>
<gene>
    <name evidence="2" type="ORF">GTHE00462_LOCUS13954</name>
</gene>
<reference evidence="2" key="1">
    <citation type="submission" date="2021-01" db="EMBL/GenBank/DDBJ databases">
        <authorList>
            <person name="Corre E."/>
            <person name="Pelletier E."/>
            <person name="Niang G."/>
            <person name="Scheremetjew M."/>
            <person name="Finn R."/>
            <person name="Kale V."/>
            <person name="Holt S."/>
            <person name="Cochrane G."/>
            <person name="Meng A."/>
            <person name="Brown T."/>
            <person name="Cohen L."/>
        </authorList>
    </citation>
    <scope>NUCLEOTIDE SEQUENCE</scope>
    <source>
        <strain evidence="2">CCMP 2712</strain>
    </source>
</reference>
<protein>
    <recommendedName>
        <fullName evidence="1">CHAT domain-containing protein</fullName>
    </recommendedName>
</protein>